<feature type="transmembrane region" description="Helical" evidence="2">
    <location>
        <begin position="168"/>
        <end position="191"/>
    </location>
</feature>
<dbReference type="InterPro" id="IPR052402">
    <property type="entry name" value="ADCK_kinase"/>
</dbReference>
<dbReference type="AlphaFoldDB" id="A0A1J6IJ19"/>
<dbReference type="OMA" id="ILMAPFK"/>
<name>A0A1J6IJ19_NICAT</name>
<dbReference type="Pfam" id="PF03109">
    <property type="entry name" value="ABC1"/>
    <property type="match status" value="1"/>
</dbReference>
<dbReference type="EMBL" id="MJEQ01037189">
    <property type="protein sequence ID" value="OIT00504.1"/>
    <property type="molecule type" value="Genomic_DNA"/>
</dbReference>
<proteinExistence type="inferred from homology"/>
<keyword evidence="2" id="KW-0812">Transmembrane</keyword>
<dbReference type="SMR" id="A0A1J6IJ19"/>
<dbReference type="PANTHER" id="PTHR45890">
    <property type="entry name" value="AARF DOMAIN CONTAINING KINASE 2 (PREDICTED)"/>
    <property type="match status" value="1"/>
</dbReference>
<accession>A0A1J6IJ19</accession>
<evidence type="ECO:0000256" key="1">
    <source>
        <dbReference type="ARBA" id="ARBA00009670"/>
    </source>
</evidence>
<organism evidence="4 5">
    <name type="scientific">Nicotiana attenuata</name>
    <name type="common">Coyote tobacco</name>
    <dbReference type="NCBI Taxonomy" id="49451"/>
    <lineage>
        <taxon>Eukaryota</taxon>
        <taxon>Viridiplantae</taxon>
        <taxon>Streptophyta</taxon>
        <taxon>Embryophyta</taxon>
        <taxon>Tracheophyta</taxon>
        <taxon>Spermatophyta</taxon>
        <taxon>Magnoliopsida</taxon>
        <taxon>eudicotyledons</taxon>
        <taxon>Gunneridae</taxon>
        <taxon>Pentapetalae</taxon>
        <taxon>asterids</taxon>
        <taxon>lamiids</taxon>
        <taxon>Solanales</taxon>
        <taxon>Solanaceae</taxon>
        <taxon>Nicotianoideae</taxon>
        <taxon>Nicotianeae</taxon>
        <taxon>Nicotiana</taxon>
    </lineage>
</organism>
<keyword evidence="2" id="KW-1133">Transmembrane helix</keyword>
<evidence type="ECO:0000313" key="5">
    <source>
        <dbReference type="Proteomes" id="UP000187609"/>
    </source>
</evidence>
<dbReference type="SUPFAM" id="SSF56112">
    <property type="entry name" value="Protein kinase-like (PK-like)"/>
    <property type="match status" value="1"/>
</dbReference>
<keyword evidence="5" id="KW-1185">Reference proteome</keyword>
<dbReference type="Proteomes" id="UP000187609">
    <property type="component" value="Unassembled WGS sequence"/>
</dbReference>
<dbReference type="InterPro" id="IPR011009">
    <property type="entry name" value="Kinase-like_dom_sf"/>
</dbReference>
<dbReference type="PANTHER" id="PTHR45890:SF1">
    <property type="entry name" value="AARF DOMAIN CONTAINING KINASE 2"/>
    <property type="match status" value="1"/>
</dbReference>
<reference evidence="4" key="1">
    <citation type="submission" date="2016-11" db="EMBL/GenBank/DDBJ databases">
        <title>The genome of Nicotiana attenuata.</title>
        <authorList>
            <person name="Xu S."/>
            <person name="Brockmoeller T."/>
            <person name="Gaquerel E."/>
            <person name="Navarro A."/>
            <person name="Kuhl H."/>
            <person name="Gase K."/>
            <person name="Ling Z."/>
            <person name="Zhou W."/>
            <person name="Kreitzer C."/>
            <person name="Stanke M."/>
            <person name="Tang H."/>
            <person name="Lyons E."/>
            <person name="Pandey P."/>
            <person name="Pandey S.P."/>
            <person name="Timmermann B."/>
            <person name="Baldwin I.T."/>
        </authorList>
    </citation>
    <scope>NUCLEOTIDE SEQUENCE [LARGE SCALE GENOMIC DNA]</scope>
    <source>
        <strain evidence="4">UT</strain>
    </source>
</reference>
<evidence type="ECO:0000259" key="3">
    <source>
        <dbReference type="Pfam" id="PF03109"/>
    </source>
</evidence>
<dbReference type="InterPro" id="IPR004147">
    <property type="entry name" value="ABC1_dom"/>
</dbReference>
<protein>
    <submittedName>
        <fullName evidence="4">Aarf domain-containing protein kinase, chloroplastic</fullName>
    </submittedName>
</protein>
<comment type="caution">
    <text evidence="4">The sequence shown here is derived from an EMBL/GenBank/DDBJ whole genome shotgun (WGS) entry which is preliminary data.</text>
</comment>
<keyword evidence="2" id="KW-0472">Membrane</keyword>
<evidence type="ECO:0000256" key="2">
    <source>
        <dbReference type="SAM" id="Phobius"/>
    </source>
</evidence>
<comment type="similarity">
    <text evidence="1">Belongs to the protein kinase superfamily. ADCK protein kinase family.</text>
</comment>
<feature type="domain" description="ABC1 atypical kinase-like" evidence="3">
    <location>
        <begin position="241"/>
        <end position="437"/>
    </location>
</feature>
<keyword evidence="4" id="KW-0808">Transferase</keyword>
<dbReference type="GO" id="GO:0016301">
    <property type="term" value="F:kinase activity"/>
    <property type="evidence" value="ECO:0007669"/>
    <property type="project" value="UniProtKB-KW"/>
</dbReference>
<dbReference type="STRING" id="49451.A0A1J6IJ19"/>
<dbReference type="InterPro" id="IPR044095">
    <property type="entry name" value="ADCK2_dom"/>
</dbReference>
<dbReference type="CDD" id="cd13971">
    <property type="entry name" value="ADCK2-like"/>
    <property type="match status" value="1"/>
</dbReference>
<keyword evidence="4" id="KW-0418">Kinase</keyword>
<gene>
    <name evidence="4" type="ORF">A4A49_60164</name>
</gene>
<evidence type="ECO:0000313" key="4">
    <source>
        <dbReference type="EMBL" id="OIT00504.1"/>
    </source>
</evidence>
<dbReference type="Gramene" id="OIT00504">
    <property type="protein sequence ID" value="OIT00504"/>
    <property type="gene ID" value="A4A49_60164"/>
</dbReference>
<sequence>MSRFLAVGKTKGLGQSLCRNQTTIRPEQARKGTLIRNGVSSPRCRFYGQYVSITKGHASSTTYRMHSTFRGSCLMSSPGTAVSHHAQIAWKRISRKSFYKGQTFIRLSRFAQALSLALSRSYVVLPGFLALTYGRNIALAQASPDFYRHAEDGHVLITSLLHSIFEGFILLLRAFYLGILFSPCIVMAPFVDYFGPSFRKMWLQVVRSTLERAGPAFIKWGQWAATRPDLFSRDLCTELSKLHTKAPEHSFAYTKKTIEKAFGRKLSEIFDEFEEKPLASGSIAQVHRASLLYRYRGRQIKPMVVAVKVRHPGVGESIRRDFEIINLVAKISKCIPKLKWLRLDESVQQFAVFMMSQVDLAREAAHLSRFTYNFRRWKDVSFPKPVYPLVHPAVLVETFEQGECVSYYVDELEGHERLKSALAHIGTHALLKMLLAMKADVLGQDLNRNMKHVLQAKL</sequence>